<name>A0ABT7Y3T1_9VIBR</name>
<feature type="transmembrane region" description="Helical" evidence="1">
    <location>
        <begin position="30"/>
        <end position="48"/>
    </location>
</feature>
<evidence type="ECO:0000256" key="1">
    <source>
        <dbReference type="SAM" id="Phobius"/>
    </source>
</evidence>
<sequence>MNHQPPSTYILRYFVDVEVLPQVSWMPQTLGWKILAVLLLCLTLIYAYQRLSRWYLNRYRREAMQAIDSLSGDNQHYGRELFYIMKVVLSHLSSKNNHVFGDTFFTALALYHSESLEEQLQHAWTHTLVSDQVSLTAQQKQQLKTYCCSWLQHHKAFSHDDI</sequence>
<accession>A0ABT7Y3T1</accession>
<proteinExistence type="predicted"/>
<dbReference type="InterPro" id="IPR025489">
    <property type="entry name" value="DUF4381"/>
</dbReference>
<protein>
    <submittedName>
        <fullName evidence="2">DUF4381 domain-containing protein</fullName>
    </submittedName>
</protein>
<dbReference type="Pfam" id="PF14316">
    <property type="entry name" value="DUF4381"/>
    <property type="match status" value="1"/>
</dbReference>
<keyword evidence="1" id="KW-0472">Membrane</keyword>
<reference evidence="2" key="1">
    <citation type="submission" date="2024-05" db="EMBL/GenBank/DDBJ databases">
        <title>Genome Sequences of Four Agar- Degrading Marine Bacteria.</title>
        <authorList>
            <person name="Phillips E.K."/>
            <person name="Shaffer J.C."/>
            <person name="Henson M.W."/>
            <person name="Temperton B."/>
            <person name="Thrash C.J."/>
            <person name="Martin M.O."/>
        </authorList>
    </citation>
    <scope>NUCLEOTIDE SEQUENCE</scope>
    <source>
        <strain evidence="2">EKP203</strain>
    </source>
</reference>
<keyword evidence="3" id="KW-1185">Reference proteome</keyword>
<dbReference type="RefSeq" id="WP_289962761.1">
    <property type="nucleotide sequence ID" value="NZ_JAUEOZ010000002.1"/>
</dbReference>
<gene>
    <name evidence="2" type="ORF">QWJ08_15325</name>
</gene>
<evidence type="ECO:0000313" key="2">
    <source>
        <dbReference type="EMBL" id="MDN2482709.1"/>
    </source>
</evidence>
<keyword evidence="1" id="KW-0812">Transmembrane</keyword>
<comment type="caution">
    <text evidence="2">The sequence shown here is derived from an EMBL/GenBank/DDBJ whole genome shotgun (WGS) entry which is preliminary data.</text>
</comment>
<keyword evidence="1" id="KW-1133">Transmembrane helix</keyword>
<organism evidence="2 3">
    <name type="scientific">Vibrio agarivorans</name>
    <dbReference type="NCBI Taxonomy" id="153622"/>
    <lineage>
        <taxon>Bacteria</taxon>
        <taxon>Pseudomonadati</taxon>
        <taxon>Pseudomonadota</taxon>
        <taxon>Gammaproteobacteria</taxon>
        <taxon>Vibrionales</taxon>
        <taxon>Vibrionaceae</taxon>
        <taxon>Vibrio</taxon>
    </lineage>
</organism>
<dbReference type="Proteomes" id="UP001169719">
    <property type="component" value="Unassembled WGS sequence"/>
</dbReference>
<dbReference type="EMBL" id="JAUEOZ010000002">
    <property type="protein sequence ID" value="MDN2482709.1"/>
    <property type="molecule type" value="Genomic_DNA"/>
</dbReference>
<evidence type="ECO:0000313" key="3">
    <source>
        <dbReference type="Proteomes" id="UP001169719"/>
    </source>
</evidence>